<dbReference type="EMBL" id="GL732560">
    <property type="protein sequence ID" value="EFX77846.1"/>
    <property type="molecule type" value="Genomic_DNA"/>
</dbReference>
<dbReference type="AlphaFoldDB" id="E9GRW1"/>
<gene>
    <name evidence="1" type="ORF">DAPPUDRAFT_247170</name>
</gene>
<dbReference type="KEGG" id="dpx:DAPPUDRAFT_247170"/>
<accession>E9GRW1</accession>
<name>E9GRW1_DAPPU</name>
<dbReference type="InParanoid" id="E9GRW1"/>
<reference evidence="1 2" key="1">
    <citation type="journal article" date="2011" name="Science">
        <title>The ecoresponsive genome of Daphnia pulex.</title>
        <authorList>
            <person name="Colbourne J.K."/>
            <person name="Pfrender M.E."/>
            <person name="Gilbert D."/>
            <person name="Thomas W.K."/>
            <person name="Tucker A."/>
            <person name="Oakley T.H."/>
            <person name="Tokishita S."/>
            <person name="Aerts A."/>
            <person name="Arnold G.J."/>
            <person name="Basu M.K."/>
            <person name="Bauer D.J."/>
            <person name="Caceres C.E."/>
            <person name="Carmel L."/>
            <person name="Casola C."/>
            <person name="Choi J.H."/>
            <person name="Detter J.C."/>
            <person name="Dong Q."/>
            <person name="Dusheyko S."/>
            <person name="Eads B.D."/>
            <person name="Frohlich T."/>
            <person name="Geiler-Samerotte K.A."/>
            <person name="Gerlach D."/>
            <person name="Hatcher P."/>
            <person name="Jogdeo S."/>
            <person name="Krijgsveld J."/>
            <person name="Kriventseva E.V."/>
            <person name="Kultz D."/>
            <person name="Laforsch C."/>
            <person name="Lindquist E."/>
            <person name="Lopez J."/>
            <person name="Manak J.R."/>
            <person name="Muller J."/>
            <person name="Pangilinan J."/>
            <person name="Patwardhan R.P."/>
            <person name="Pitluck S."/>
            <person name="Pritham E.J."/>
            <person name="Rechtsteiner A."/>
            <person name="Rho M."/>
            <person name="Rogozin I.B."/>
            <person name="Sakarya O."/>
            <person name="Salamov A."/>
            <person name="Schaack S."/>
            <person name="Shapiro H."/>
            <person name="Shiga Y."/>
            <person name="Skalitzky C."/>
            <person name="Smith Z."/>
            <person name="Souvorov A."/>
            <person name="Sung W."/>
            <person name="Tang Z."/>
            <person name="Tsuchiya D."/>
            <person name="Tu H."/>
            <person name="Vos H."/>
            <person name="Wang M."/>
            <person name="Wolf Y.I."/>
            <person name="Yamagata H."/>
            <person name="Yamada T."/>
            <person name="Ye Y."/>
            <person name="Shaw J.R."/>
            <person name="Andrews J."/>
            <person name="Crease T.J."/>
            <person name="Tang H."/>
            <person name="Lucas S.M."/>
            <person name="Robertson H.M."/>
            <person name="Bork P."/>
            <person name="Koonin E.V."/>
            <person name="Zdobnov E.M."/>
            <person name="Grigoriev I.V."/>
            <person name="Lynch M."/>
            <person name="Boore J.L."/>
        </authorList>
    </citation>
    <scope>NUCLEOTIDE SEQUENCE [LARGE SCALE GENOMIC DNA]</scope>
</reference>
<dbReference type="HOGENOM" id="CLU_2673610_0_0_1"/>
<keyword evidence="2" id="KW-1185">Reference proteome</keyword>
<proteinExistence type="predicted"/>
<evidence type="ECO:0000313" key="2">
    <source>
        <dbReference type="Proteomes" id="UP000000305"/>
    </source>
</evidence>
<protein>
    <submittedName>
        <fullName evidence="1">Uncharacterized protein</fullName>
    </submittedName>
</protein>
<organism evidence="1 2">
    <name type="scientific">Daphnia pulex</name>
    <name type="common">Water flea</name>
    <dbReference type="NCBI Taxonomy" id="6669"/>
    <lineage>
        <taxon>Eukaryota</taxon>
        <taxon>Metazoa</taxon>
        <taxon>Ecdysozoa</taxon>
        <taxon>Arthropoda</taxon>
        <taxon>Crustacea</taxon>
        <taxon>Branchiopoda</taxon>
        <taxon>Diplostraca</taxon>
        <taxon>Cladocera</taxon>
        <taxon>Anomopoda</taxon>
        <taxon>Daphniidae</taxon>
        <taxon>Daphnia</taxon>
    </lineage>
</organism>
<evidence type="ECO:0000313" key="1">
    <source>
        <dbReference type="EMBL" id="EFX77846.1"/>
    </source>
</evidence>
<dbReference type="OrthoDB" id="769138at2759"/>
<sequence length="75" mass="8193">MDQYSGQRKHSLPPRTNVVLTPIINSRPTNSNAAFSCPDVSTLVQSLQQALALEAKFQPKLQLLSTASNTGVRKQ</sequence>
<dbReference type="Proteomes" id="UP000000305">
    <property type="component" value="Unassembled WGS sequence"/>
</dbReference>